<feature type="domain" description="RING-type" evidence="17">
    <location>
        <begin position="2191"/>
        <end position="2238"/>
    </location>
</feature>
<keyword evidence="10" id="KW-0677">Repeat</keyword>
<dbReference type="GO" id="GO:0043023">
    <property type="term" value="F:ribosomal large subunit binding"/>
    <property type="evidence" value="ECO:0007669"/>
    <property type="project" value="TreeGrafter"/>
</dbReference>
<dbReference type="Pfam" id="PF23009">
    <property type="entry name" value="UBC_like"/>
    <property type="match status" value="1"/>
</dbReference>
<dbReference type="EMBL" id="KV892928">
    <property type="protein sequence ID" value="OON19986.1"/>
    <property type="molecule type" value="Genomic_DNA"/>
</dbReference>
<evidence type="ECO:0000256" key="5">
    <source>
        <dbReference type="ARBA" id="ARBA00012483"/>
    </source>
</evidence>
<dbReference type="GO" id="GO:1990112">
    <property type="term" value="C:RQC complex"/>
    <property type="evidence" value="ECO:0007669"/>
    <property type="project" value="InterPro"/>
</dbReference>
<organism evidence="18 19">
    <name type="scientific">Opisthorchis viverrini</name>
    <name type="common">Southeast Asian liver fluke</name>
    <dbReference type="NCBI Taxonomy" id="6198"/>
    <lineage>
        <taxon>Eukaryota</taxon>
        <taxon>Metazoa</taxon>
        <taxon>Spiralia</taxon>
        <taxon>Lophotrochozoa</taxon>
        <taxon>Platyhelminthes</taxon>
        <taxon>Trematoda</taxon>
        <taxon>Digenea</taxon>
        <taxon>Opisthorchiida</taxon>
        <taxon>Opisthorchiata</taxon>
        <taxon>Opisthorchiidae</taxon>
        <taxon>Opisthorchis</taxon>
    </lineage>
</organism>
<dbReference type="GO" id="GO:0005829">
    <property type="term" value="C:cytosol"/>
    <property type="evidence" value="ECO:0007669"/>
    <property type="project" value="UniProtKB-SubCell"/>
</dbReference>
<evidence type="ECO:0000259" key="17">
    <source>
        <dbReference type="PROSITE" id="PS50089"/>
    </source>
</evidence>
<comment type="similarity">
    <text evidence="4">Belongs to the LTN1 family.</text>
</comment>
<keyword evidence="13" id="KW-0862">Zinc</keyword>
<evidence type="ECO:0000256" key="15">
    <source>
        <dbReference type="PROSITE-ProRule" id="PRU00175"/>
    </source>
</evidence>
<comment type="pathway">
    <text evidence="3">Protein modification; protein ubiquitination.</text>
</comment>
<evidence type="ECO:0000256" key="1">
    <source>
        <dbReference type="ARBA" id="ARBA00000900"/>
    </source>
</evidence>
<evidence type="ECO:0000256" key="16">
    <source>
        <dbReference type="SAM" id="MobiDB-lite"/>
    </source>
</evidence>
<evidence type="ECO:0000256" key="8">
    <source>
        <dbReference type="ARBA" id="ARBA00022679"/>
    </source>
</evidence>
<dbReference type="GO" id="GO:0008270">
    <property type="term" value="F:zinc ion binding"/>
    <property type="evidence" value="ECO:0007669"/>
    <property type="project" value="UniProtKB-KW"/>
</dbReference>
<feature type="region of interest" description="Disordered" evidence="16">
    <location>
        <begin position="1"/>
        <end position="25"/>
    </location>
</feature>
<dbReference type="PROSITE" id="PS50089">
    <property type="entry name" value="ZF_RING_2"/>
    <property type="match status" value="1"/>
</dbReference>
<dbReference type="InterPro" id="IPR001841">
    <property type="entry name" value="Znf_RING"/>
</dbReference>
<dbReference type="UniPathway" id="UPA00143"/>
<name>A0A1S8WZZ4_OPIVI</name>
<evidence type="ECO:0000256" key="6">
    <source>
        <dbReference type="ARBA" id="ARBA00017157"/>
    </source>
</evidence>
<evidence type="ECO:0000256" key="2">
    <source>
        <dbReference type="ARBA" id="ARBA00004514"/>
    </source>
</evidence>
<protein>
    <recommendedName>
        <fullName evidence="6">E3 ubiquitin-protein ligase listerin</fullName>
        <ecNumber evidence="5">2.3.2.27</ecNumber>
    </recommendedName>
    <alternativeName>
        <fullName evidence="14">RING-type E3 ubiquitin transferase listerin</fullName>
    </alternativeName>
</protein>
<keyword evidence="12" id="KW-0833">Ubl conjugation pathway</keyword>
<evidence type="ECO:0000256" key="4">
    <source>
        <dbReference type="ARBA" id="ARBA00007997"/>
    </source>
</evidence>
<evidence type="ECO:0000256" key="13">
    <source>
        <dbReference type="ARBA" id="ARBA00022833"/>
    </source>
</evidence>
<dbReference type="FunFam" id="3.30.40.10:FF:000038">
    <property type="entry name" value="E3 ubiquitin-protein ligase listerin"/>
    <property type="match status" value="1"/>
</dbReference>
<dbReference type="Gene3D" id="3.30.40.10">
    <property type="entry name" value="Zinc/RING finger domain, C3HC4 (zinc finger)"/>
    <property type="match status" value="1"/>
</dbReference>
<dbReference type="PANTHER" id="PTHR12389:SF0">
    <property type="entry name" value="E3 UBIQUITIN-PROTEIN LIGASE LISTERIN"/>
    <property type="match status" value="1"/>
</dbReference>
<dbReference type="InterPro" id="IPR039804">
    <property type="entry name" value="RING-CH-C4HC3_LTN1"/>
</dbReference>
<dbReference type="GO" id="GO:0072344">
    <property type="term" value="P:rescue of stalled ribosome"/>
    <property type="evidence" value="ECO:0007669"/>
    <property type="project" value="TreeGrafter"/>
</dbReference>
<keyword evidence="8" id="KW-0808">Transferase</keyword>
<dbReference type="GO" id="GO:1990116">
    <property type="term" value="P:ribosome-associated ubiquitin-dependent protein catabolic process"/>
    <property type="evidence" value="ECO:0007669"/>
    <property type="project" value="InterPro"/>
</dbReference>
<dbReference type="Pfam" id="PF22958">
    <property type="entry name" value="Ltn1_1st"/>
    <property type="match status" value="1"/>
</dbReference>
<keyword evidence="11 15" id="KW-0863">Zinc-finger</keyword>
<dbReference type="InterPro" id="IPR013083">
    <property type="entry name" value="Znf_RING/FYVE/PHD"/>
</dbReference>
<dbReference type="EC" id="2.3.2.27" evidence="5"/>
<feature type="region of interest" description="Disordered" evidence="16">
    <location>
        <begin position="1606"/>
        <end position="1626"/>
    </location>
</feature>
<keyword evidence="7" id="KW-0963">Cytoplasm</keyword>
<evidence type="ECO:0000256" key="7">
    <source>
        <dbReference type="ARBA" id="ARBA00022490"/>
    </source>
</evidence>
<dbReference type="PANTHER" id="PTHR12389">
    <property type="entry name" value="ZINC FINGER PROTEIN 294"/>
    <property type="match status" value="1"/>
</dbReference>
<comment type="catalytic activity">
    <reaction evidence="1">
        <text>S-ubiquitinyl-[E2 ubiquitin-conjugating enzyme]-L-cysteine + [acceptor protein]-L-lysine = [E2 ubiquitin-conjugating enzyme]-L-cysteine + N(6)-ubiquitinyl-[acceptor protein]-L-lysine.</text>
        <dbReference type="EC" id="2.3.2.27"/>
    </reaction>
</comment>
<evidence type="ECO:0000313" key="19">
    <source>
        <dbReference type="Proteomes" id="UP000243686"/>
    </source>
</evidence>
<proteinExistence type="inferred from homology"/>
<keyword evidence="19" id="KW-1185">Reference proteome</keyword>
<dbReference type="SUPFAM" id="SSF57850">
    <property type="entry name" value="RING/U-box"/>
    <property type="match status" value="1"/>
</dbReference>
<evidence type="ECO:0000256" key="9">
    <source>
        <dbReference type="ARBA" id="ARBA00022723"/>
    </source>
</evidence>
<sequence length="2249" mass="250202">MGGKKKTGHAQPRTKENLKPSSSEKAAQFLVNQTGGLGLPFPLLSLSAPKGATSSVTDPDQLGRITGFVPVPQDPDAVGLDSRLLSILRRLEKRDSVTKQKALREFHELLKATDEQSSSDLETSAVVATLPFWCRIYTRLSSDPDRKVRELLQMSMSALAARVGREIGPYIKQILPIWAFATVDFHEPAASWANRGLSDTFPNAKRSDAYKVCARTLLDLLEAKLSEDLMAVSNLINEKGRKKYVLNMSGNTETSAMSDLESCETNAWVKLAGTLRFVATVAIEIGSLPSDSRHLERLRVLLSPCNLWSRVAQILECQISSSSPGYRTVAGNSSLVRASLYKLCTALCSNQNWQDWIATTPKGNQLASYLCLSTIGQLGLILGDALPSGVLSGYKLIPPPPSSLPVPSCYAQCWESALSCLVNVPGDIVWAAVDWKSVLVPQLERLLSPSGVPYAKQVYSNLLSILSKFPIEYDAMTPTQEDILMFLFVDSALSGLEASLTPRVSSGIDDPKAPVTVHVDPGIPVSIVTGVLECARFLIDKLATAFPQLSSDDLPTQSPLLHAIVHKVVIRLLADSLDVLSDHRMLLVSSQPATYRETYLNAVFSQVAQLCGHLGRSELVSKLTLLSEIHKHLIKWISSTVMSSDTQHTETPFAEFRLGSMDPLRLLKFIDQLAMAGRRDGNILDTMKEDFEFVRASWCVRLFSDVSEHVAKTDNEALQIPLRSCLFIICLCLQGYLPPNYTVSVPPIADKLFSVILPGLPMDVHAGCWSKSVVTGFIRAWCKSSIVTEEIVPFTIQFRFLRNLLPALVALSLPSDLIRDLCNLLSSWCSSSLDIIFNNVTIANVHAVSTSLSLLHATLSVLFNQTVDRNSELVELRKLVLGKVTCYLSRQLPESSDVLLPHTLSPRVLRNLTLCVTVLLETVSITPGDTEPSLEFTNHWHLQLCRLLFALFSVEHFAHVNKNLSSNSELTDLILPSHESLAASQDEEPLYSRCLDLFEVIDQAEELLFSYLSLDVGNVEAVDCPSEFTYSLHQLLISAVVYLPYVPSRLIRFAERLRKLLHDPSLSPLWLSELAETIKQTVRKIVSDFSEPTTLSPPSRHLLPGFGCAVDAWCMGPSMRLHELGLRLGLPQELKSNVTRWNVYLQCLGILRVWLCSLGDTYDPCVAFGWPIEKRTDIVESDNKYSGVDLEPARSVFGQVVDSYASELGRMWYQNTADIPLDELFELMQTDYHSISPLACANIQDCFLVHSLLNAVLLNRLRTVHPNLWPHHFKLIAGCTDDPKQPHSSWSERHLFSDGCFNQPSGAIQFRQLCELYIPAGVVRRCVPHQELLGRMKSLAVAPTTLSDCESTTNCAKASRILELGSSLFSVRSVSPVYMTTFLSFITDDFNAWLTELVEGSNGDELPGLLAFQSGFVASLATMEFLESLLLLWQPWQWRPTHVTDKATFTNHLCLIQLSLRLEQLRPSLTRSQWDFIMCITVSWICAAVAGASDVTDPSNHKTLFGFRVFRVAAALGAIFVEKFPPPKDLSYFLIPTTTPLKSAVSHFGGGEWDDDLDAEAEELDLKEDALVTDDASTKREHQEVFDETQLLDTFQDDHDELEAALTEEEDNRESSPNMQHPVLPRRARPPVSISTDWEQFFSSHFYSSLLPVILKLCLPQPGLIQPGCKLVTPVQLEAACAAFATCSAIKLIQVLTEQPHFVVEYLVDLDIGGSSSVAYTPLIRSRTSSVNELTPGLRASFDLAIRLLRFSPYQSGQLLGHILLTRLVCAHTNRTDGNKTYGLSSYLIHRLPPSWLTALYDSLPAELEQDLVSESLSNNWGRGSRVLRYLLKYSLQDGWFLDVMAHQSILRYLLAWDGILSLFSCTGSQGRARLQRALLGSAAPLFDRFVLCLGLLIPPPGNLATFINTPSRLEPDERLLLPVSASRADLIVALSLISPSRQRRPIRLSVPLTSGDDREWRDAFAPDDPLLALSGVRIARDISHLAVRLFRRLLAEAPALFRSWFTRISSPSTADPCCLDGESFPLVISPLTAHKPGRLRQLANTIEAIVSRHFSPGLARDEVVMVQYRAQLREMKRDNTTPKGWFDFLSPSNEVGSISIRSRPLSREVIARYQVTEEHSMEMSIQLPTNYPLGLATVTCDRAVAISSQQGNVWSVQLSVFINNQNGSILDGIDLWQRNVRKKFEGVEECAICYSVVHNTNFSLPKMQCHTCRKLFHYACMYRWFTTSRNPACPLCRHMFFGPSGRPT</sequence>
<dbReference type="InterPro" id="IPR054478">
    <property type="entry name" value="LTN1_UBC"/>
</dbReference>
<dbReference type="InterPro" id="IPR039795">
    <property type="entry name" value="LTN1/Rkr1"/>
</dbReference>
<evidence type="ECO:0000256" key="14">
    <source>
        <dbReference type="ARBA" id="ARBA00032366"/>
    </source>
</evidence>
<dbReference type="GO" id="GO:0061630">
    <property type="term" value="F:ubiquitin protein ligase activity"/>
    <property type="evidence" value="ECO:0007669"/>
    <property type="project" value="UniProtKB-EC"/>
</dbReference>
<accession>A0A1S8WZZ4</accession>
<dbReference type="InterPro" id="IPR054476">
    <property type="entry name" value="Ltn1_N"/>
</dbReference>
<dbReference type="GO" id="GO:0016567">
    <property type="term" value="P:protein ubiquitination"/>
    <property type="evidence" value="ECO:0007669"/>
    <property type="project" value="UniProtKB-UniPathway"/>
</dbReference>
<dbReference type="InterPro" id="IPR016024">
    <property type="entry name" value="ARM-type_fold"/>
</dbReference>
<dbReference type="Proteomes" id="UP000243686">
    <property type="component" value="Unassembled WGS sequence"/>
</dbReference>
<dbReference type="SUPFAM" id="SSF48371">
    <property type="entry name" value="ARM repeat"/>
    <property type="match status" value="1"/>
</dbReference>
<evidence type="ECO:0000256" key="3">
    <source>
        <dbReference type="ARBA" id="ARBA00004906"/>
    </source>
</evidence>
<comment type="subcellular location">
    <subcellularLocation>
        <location evidence="2">Cytoplasm</location>
        <location evidence="2">Cytosol</location>
    </subcellularLocation>
</comment>
<dbReference type="CDD" id="cd16491">
    <property type="entry name" value="RING-CH-C4HC3_LTN1"/>
    <property type="match status" value="1"/>
</dbReference>
<evidence type="ECO:0000256" key="11">
    <source>
        <dbReference type="ARBA" id="ARBA00022771"/>
    </source>
</evidence>
<reference evidence="18 19" key="1">
    <citation type="submission" date="2015-03" db="EMBL/GenBank/DDBJ databases">
        <title>Draft genome of the nematode, Opisthorchis viverrini.</title>
        <authorList>
            <person name="Mitreva M."/>
        </authorList>
    </citation>
    <scope>NUCLEOTIDE SEQUENCE [LARGE SCALE GENOMIC DNA]</scope>
    <source>
        <strain evidence="18">Khon Kaen</strain>
    </source>
</reference>
<gene>
    <name evidence="18" type="ORF">X801_04138</name>
</gene>
<evidence type="ECO:0000256" key="12">
    <source>
        <dbReference type="ARBA" id="ARBA00022786"/>
    </source>
</evidence>
<evidence type="ECO:0000256" key="10">
    <source>
        <dbReference type="ARBA" id="ARBA00022737"/>
    </source>
</evidence>
<keyword evidence="9" id="KW-0479">Metal-binding</keyword>
<evidence type="ECO:0000313" key="18">
    <source>
        <dbReference type="EMBL" id="OON19986.1"/>
    </source>
</evidence>